<dbReference type="InterPro" id="IPR039421">
    <property type="entry name" value="Type_1_exporter"/>
</dbReference>
<evidence type="ECO:0000256" key="3">
    <source>
        <dbReference type="ARBA" id="ARBA00022741"/>
    </source>
</evidence>
<feature type="domain" description="ABC transmembrane type-1" evidence="10">
    <location>
        <begin position="7"/>
        <end position="292"/>
    </location>
</feature>
<evidence type="ECO:0000256" key="8">
    <source>
        <dbReference type="SAM" id="Phobius"/>
    </source>
</evidence>
<feature type="domain" description="ABC transporter" evidence="9">
    <location>
        <begin position="323"/>
        <end position="556"/>
    </location>
</feature>
<dbReference type="InterPro" id="IPR027417">
    <property type="entry name" value="P-loop_NTPase"/>
</dbReference>
<dbReference type="InterPro" id="IPR017871">
    <property type="entry name" value="ABC_transporter-like_CS"/>
</dbReference>
<evidence type="ECO:0000256" key="5">
    <source>
        <dbReference type="ARBA" id="ARBA00022989"/>
    </source>
</evidence>
<protein>
    <submittedName>
        <fullName evidence="11">ABC transporter ATP-binding protein</fullName>
    </submittedName>
</protein>
<sequence length="633" mass="65973">MRRPLRAAIALQAVAALCGVVPLVAIAVLATRLTDGSAPTGGRTWPLVSLACGSGLAALALGYAANVVSHLADNTLQLSLRRDLARHIGRLPLAKVTDMTSGAIKSAVQDDVQALHMLVAHTLLDVTSLLTAPTFALIYLFTVDWRLALPSLAPLALGVFLFGRAMAGAKEQMAEYGAAQARITTAAVEFATGIAVVKTFGRGRNAYERFVAATEGFSQFFTRWVRRTLLPSTAALLVVTPVAVLLASVCVGAALVTSGAMPAADLVAFVLIGPLISAPMGVVGSRMQQLRAGQAAARRITTLLDTPALPEAEHPAVPQGSRVALHNVSFSYDGRVDALTGIDLDLRPGTVTALVGPSGSGKSTLAALLARFHDVTAGSITLGGADIRDIPLTELYRHIGFVLQDVRLLRASVADNIRLGRPDATDDDVRQMAQAAQIHDRILALPNGYDTVLNGGTHLSGGESQRISIARALLGNPQVIVLDEATAFADPGSEALIQEALSTLAAGRTLLVVAHRLATVASADSIVVLDAGRIVEQGRHEELLRRNGRYAQMWRAQEGRPPDRSGAEAATKAHGSARDGVADRSATPAADAADPVAETSPRAPAPAPTAEEPGHAGADEPESAVSDRKAARP</sequence>
<dbReference type="SUPFAM" id="SSF90123">
    <property type="entry name" value="ABC transporter transmembrane region"/>
    <property type="match status" value="1"/>
</dbReference>
<feature type="transmembrane region" description="Helical" evidence="8">
    <location>
        <begin position="263"/>
        <end position="283"/>
    </location>
</feature>
<dbReference type="InterPro" id="IPR036640">
    <property type="entry name" value="ABC1_TM_sf"/>
</dbReference>
<feature type="transmembrane region" description="Helical" evidence="8">
    <location>
        <begin position="233"/>
        <end position="257"/>
    </location>
</feature>
<dbReference type="PROSITE" id="PS00211">
    <property type="entry name" value="ABC_TRANSPORTER_1"/>
    <property type="match status" value="1"/>
</dbReference>
<evidence type="ECO:0000256" key="6">
    <source>
        <dbReference type="ARBA" id="ARBA00023136"/>
    </source>
</evidence>
<keyword evidence="2 8" id="KW-0812">Transmembrane</keyword>
<dbReference type="EMBL" id="JBHSBB010000017">
    <property type="protein sequence ID" value="MFC4034734.1"/>
    <property type="molecule type" value="Genomic_DNA"/>
</dbReference>
<keyword evidence="6 8" id="KW-0472">Membrane</keyword>
<dbReference type="CDD" id="cd07346">
    <property type="entry name" value="ABC_6TM_exporters"/>
    <property type="match status" value="1"/>
</dbReference>
<evidence type="ECO:0000256" key="4">
    <source>
        <dbReference type="ARBA" id="ARBA00022840"/>
    </source>
</evidence>
<comment type="subcellular location">
    <subcellularLocation>
        <location evidence="1">Cell membrane</location>
        <topology evidence="1">Multi-pass membrane protein</topology>
    </subcellularLocation>
</comment>
<evidence type="ECO:0000313" key="11">
    <source>
        <dbReference type="EMBL" id="MFC4034734.1"/>
    </source>
</evidence>
<evidence type="ECO:0000259" key="10">
    <source>
        <dbReference type="PROSITE" id="PS50929"/>
    </source>
</evidence>
<accession>A0ABV8HV15</accession>
<evidence type="ECO:0000256" key="7">
    <source>
        <dbReference type="SAM" id="MobiDB-lite"/>
    </source>
</evidence>
<gene>
    <name evidence="11" type="ORF">ACFO3J_25165</name>
</gene>
<comment type="caution">
    <text evidence="11">The sequence shown here is derived from an EMBL/GenBank/DDBJ whole genome shotgun (WGS) entry which is preliminary data.</text>
</comment>
<proteinExistence type="predicted"/>
<dbReference type="Gene3D" id="1.20.1560.10">
    <property type="entry name" value="ABC transporter type 1, transmembrane domain"/>
    <property type="match status" value="1"/>
</dbReference>
<dbReference type="Proteomes" id="UP001595765">
    <property type="component" value="Unassembled WGS sequence"/>
</dbReference>
<name>A0ABV8HV15_9ACTN</name>
<dbReference type="SMART" id="SM00382">
    <property type="entry name" value="AAA"/>
    <property type="match status" value="1"/>
</dbReference>
<feature type="transmembrane region" description="Helical" evidence="8">
    <location>
        <begin position="147"/>
        <end position="167"/>
    </location>
</feature>
<dbReference type="InterPro" id="IPR003593">
    <property type="entry name" value="AAA+_ATPase"/>
</dbReference>
<dbReference type="InterPro" id="IPR003439">
    <property type="entry name" value="ABC_transporter-like_ATP-bd"/>
</dbReference>
<dbReference type="Pfam" id="PF00664">
    <property type="entry name" value="ABC_membrane"/>
    <property type="match status" value="1"/>
</dbReference>
<keyword evidence="5 8" id="KW-1133">Transmembrane helix</keyword>
<evidence type="ECO:0000313" key="12">
    <source>
        <dbReference type="Proteomes" id="UP001595765"/>
    </source>
</evidence>
<feature type="compositionally biased region" description="Basic and acidic residues" evidence="7">
    <location>
        <begin position="557"/>
        <end position="566"/>
    </location>
</feature>
<evidence type="ECO:0000256" key="2">
    <source>
        <dbReference type="ARBA" id="ARBA00022692"/>
    </source>
</evidence>
<feature type="transmembrane region" description="Helical" evidence="8">
    <location>
        <begin position="46"/>
        <end position="72"/>
    </location>
</feature>
<keyword evidence="12" id="KW-1185">Reference proteome</keyword>
<feature type="transmembrane region" description="Helical" evidence="8">
    <location>
        <begin position="123"/>
        <end position="141"/>
    </location>
</feature>
<feature type="compositionally biased region" description="Low complexity" evidence="7">
    <location>
        <begin position="583"/>
        <end position="602"/>
    </location>
</feature>
<dbReference type="GO" id="GO:0005524">
    <property type="term" value="F:ATP binding"/>
    <property type="evidence" value="ECO:0007669"/>
    <property type="project" value="UniProtKB-KW"/>
</dbReference>
<dbReference type="RefSeq" id="WP_386433474.1">
    <property type="nucleotide sequence ID" value="NZ_JBHSBB010000017.1"/>
</dbReference>
<dbReference type="PANTHER" id="PTHR24221:SF654">
    <property type="entry name" value="ATP-BINDING CASSETTE SUB-FAMILY B MEMBER 6"/>
    <property type="match status" value="1"/>
</dbReference>
<dbReference type="PROSITE" id="PS50929">
    <property type="entry name" value="ABC_TM1F"/>
    <property type="match status" value="1"/>
</dbReference>
<dbReference type="Gene3D" id="3.40.50.300">
    <property type="entry name" value="P-loop containing nucleotide triphosphate hydrolases"/>
    <property type="match status" value="1"/>
</dbReference>
<dbReference type="PROSITE" id="PS50893">
    <property type="entry name" value="ABC_TRANSPORTER_2"/>
    <property type="match status" value="1"/>
</dbReference>
<reference evidence="12" key="1">
    <citation type="journal article" date="2019" name="Int. J. Syst. Evol. Microbiol.">
        <title>The Global Catalogue of Microorganisms (GCM) 10K type strain sequencing project: providing services to taxonomists for standard genome sequencing and annotation.</title>
        <authorList>
            <consortium name="The Broad Institute Genomics Platform"/>
            <consortium name="The Broad Institute Genome Sequencing Center for Infectious Disease"/>
            <person name="Wu L."/>
            <person name="Ma J."/>
        </authorList>
    </citation>
    <scope>NUCLEOTIDE SEQUENCE [LARGE SCALE GENOMIC DNA]</scope>
    <source>
        <strain evidence="12">CGMCC 4.7237</strain>
    </source>
</reference>
<feature type="region of interest" description="Disordered" evidence="7">
    <location>
        <begin position="555"/>
        <end position="633"/>
    </location>
</feature>
<evidence type="ECO:0000259" key="9">
    <source>
        <dbReference type="PROSITE" id="PS50893"/>
    </source>
</evidence>
<dbReference type="PANTHER" id="PTHR24221">
    <property type="entry name" value="ATP-BINDING CASSETTE SUB-FAMILY B"/>
    <property type="match status" value="1"/>
</dbReference>
<keyword evidence="4 11" id="KW-0067">ATP-binding</keyword>
<dbReference type="InterPro" id="IPR011527">
    <property type="entry name" value="ABC1_TM_dom"/>
</dbReference>
<organism evidence="11 12">
    <name type="scientific">Streptomyces polygonati</name>
    <dbReference type="NCBI Taxonomy" id="1617087"/>
    <lineage>
        <taxon>Bacteria</taxon>
        <taxon>Bacillati</taxon>
        <taxon>Actinomycetota</taxon>
        <taxon>Actinomycetes</taxon>
        <taxon>Kitasatosporales</taxon>
        <taxon>Streptomycetaceae</taxon>
        <taxon>Streptomyces</taxon>
    </lineage>
</organism>
<dbReference type="SUPFAM" id="SSF52540">
    <property type="entry name" value="P-loop containing nucleoside triphosphate hydrolases"/>
    <property type="match status" value="1"/>
</dbReference>
<evidence type="ECO:0000256" key="1">
    <source>
        <dbReference type="ARBA" id="ARBA00004651"/>
    </source>
</evidence>
<dbReference type="Pfam" id="PF00005">
    <property type="entry name" value="ABC_tran"/>
    <property type="match status" value="1"/>
</dbReference>
<keyword evidence="3" id="KW-0547">Nucleotide-binding</keyword>